<accession>A0A6L2L0B1</accession>
<organism evidence="1">
    <name type="scientific">Tanacetum cinerariifolium</name>
    <name type="common">Dalmatian daisy</name>
    <name type="synonym">Chrysanthemum cinerariifolium</name>
    <dbReference type="NCBI Taxonomy" id="118510"/>
    <lineage>
        <taxon>Eukaryota</taxon>
        <taxon>Viridiplantae</taxon>
        <taxon>Streptophyta</taxon>
        <taxon>Embryophyta</taxon>
        <taxon>Tracheophyta</taxon>
        <taxon>Spermatophyta</taxon>
        <taxon>Magnoliopsida</taxon>
        <taxon>eudicotyledons</taxon>
        <taxon>Gunneridae</taxon>
        <taxon>Pentapetalae</taxon>
        <taxon>asterids</taxon>
        <taxon>campanulids</taxon>
        <taxon>Asterales</taxon>
        <taxon>Asteraceae</taxon>
        <taxon>Asteroideae</taxon>
        <taxon>Anthemideae</taxon>
        <taxon>Anthemidinae</taxon>
        <taxon>Tanacetum</taxon>
    </lineage>
</organism>
<name>A0A6L2L0B1_TANCI</name>
<sequence>MAASSSTQLKLMKLVKHDVEKDSVMEKKLRDVCLELIELYKNRPKEIQELQKRTGDPFTEGAARTLKKVQGRDWERITGLHIMMAPRTDHLVFKFNYDDVFLEEPLRLEDNICALFYCVPKCSLGEGFTIVESNGDMNKMYEIADLYGLIELYITHIPQNLALWYYKNLCLDGSDEEATLKRKIHEIRLKDVVRKVLFEELKGKVLFEDFIHTDYVVDEGVGYNGVTSEGVGYDGDTVQAVGNDGLGDGVAEEVVTDNIIAADNGVLDVGGSRIPDVGGSSLLGLASSRLLAETRSSVQAIGGIGGYYVVQTKGERRVNFTTKT</sequence>
<dbReference type="EMBL" id="BKCJ010003476">
    <property type="protein sequence ID" value="GEU55313.1"/>
    <property type="molecule type" value="Genomic_DNA"/>
</dbReference>
<dbReference type="AlphaFoldDB" id="A0A6L2L0B1"/>
<protein>
    <submittedName>
        <fullName evidence="1">Transposase, MuDR, MULE transposase domain protein</fullName>
    </submittedName>
</protein>
<comment type="caution">
    <text evidence="1">The sequence shown here is derived from an EMBL/GenBank/DDBJ whole genome shotgun (WGS) entry which is preliminary data.</text>
</comment>
<gene>
    <name evidence="1" type="ORF">Tci_027291</name>
</gene>
<reference evidence="1" key="1">
    <citation type="journal article" date="2019" name="Sci. Rep.">
        <title>Draft genome of Tanacetum cinerariifolium, the natural source of mosquito coil.</title>
        <authorList>
            <person name="Yamashiro T."/>
            <person name="Shiraishi A."/>
            <person name="Satake H."/>
            <person name="Nakayama K."/>
        </authorList>
    </citation>
    <scope>NUCLEOTIDE SEQUENCE</scope>
</reference>
<evidence type="ECO:0000313" key="1">
    <source>
        <dbReference type="EMBL" id="GEU55313.1"/>
    </source>
</evidence>
<proteinExistence type="predicted"/>